<gene>
    <name evidence="11" type="ORF">MSPICULIGERA_LOCUS17857</name>
</gene>
<comment type="caution">
    <text evidence="11">The sequence shown here is derived from an EMBL/GenBank/DDBJ whole genome shotgun (WGS) entry which is preliminary data.</text>
</comment>
<evidence type="ECO:0000256" key="6">
    <source>
        <dbReference type="ARBA" id="ARBA00023163"/>
    </source>
</evidence>
<keyword evidence="12" id="KW-1185">Reference proteome</keyword>
<comment type="subunit">
    <text evidence="9">Part of the SNAPc complex composed of 5 subunits: SNAPC1, SNAPC2, SNAPC3, SNAPC4 and SNAPC5. SNAPC3 interacts with SNAPC1.</text>
</comment>
<dbReference type="Pfam" id="PF12251">
    <property type="entry name" value="SNAPC3"/>
    <property type="match status" value="1"/>
</dbReference>
<dbReference type="GO" id="GO:0000978">
    <property type="term" value="F:RNA polymerase II cis-regulatory region sequence-specific DNA binding"/>
    <property type="evidence" value="ECO:0007669"/>
    <property type="project" value="TreeGrafter"/>
</dbReference>
<proteinExistence type="inferred from homology"/>
<dbReference type="GO" id="GO:0003681">
    <property type="term" value="F:bent DNA binding"/>
    <property type="evidence" value="ECO:0007669"/>
    <property type="project" value="TreeGrafter"/>
</dbReference>
<evidence type="ECO:0000256" key="1">
    <source>
        <dbReference type="ARBA" id="ARBA00004123"/>
    </source>
</evidence>
<accession>A0AA36G694</accession>
<evidence type="ECO:0000256" key="4">
    <source>
        <dbReference type="ARBA" id="ARBA00023015"/>
    </source>
</evidence>
<dbReference type="InterPro" id="IPR022042">
    <property type="entry name" value="snRNA-activating_su3"/>
</dbReference>
<keyword evidence="7" id="KW-0539">Nucleus</keyword>
<comment type="similarity">
    <text evidence="2">Belongs to the SNAPC3/SRD2 family.</text>
</comment>
<keyword evidence="4" id="KW-0805">Transcription regulation</keyword>
<dbReference type="AlphaFoldDB" id="A0AA36G694"/>
<organism evidence="11 12">
    <name type="scientific">Mesorhabditis spiculigera</name>
    <dbReference type="NCBI Taxonomy" id="96644"/>
    <lineage>
        <taxon>Eukaryota</taxon>
        <taxon>Metazoa</taxon>
        <taxon>Ecdysozoa</taxon>
        <taxon>Nematoda</taxon>
        <taxon>Chromadorea</taxon>
        <taxon>Rhabditida</taxon>
        <taxon>Rhabditina</taxon>
        <taxon>Rhabditomorpha</taxon>
        <taxon>Rhabditoidea</taxon>
        <taxon>Rhabditidae</taxon>
        <taxon>Mesorhabditinae</taxon>
        <taxon>Mesorhabditis</taxon>
    </lineage>
</organism>
<dbReference type="GO" id="GO:0001046">
    <property type="term" value="F:core promoter sequence-specific DNA binding"/>
    <property type="evidence" value="ECO:0007669"/>
    <property type="project" value="TreeGrafter"/>
</dbReference>
<dbReference type="GO" id="GO:0001006">
    <property type="term" value="F:RNA polymerase III type 3 promoter sequence-specific DNA binding"/>
    <property type="evidence" value="ECO:0007669"/>
    <property type="project" value="TreeGrafter"/>
</dbReference>
<evidence type="ECO:0000256" key="7">
    <source>
        <dbReference type="ARBA" id="ARBA00023242"/>
    </source>
</evidence>
<evidence type="ECO:0000313" key="11">
    <source>
        <dbReference type="EMBL" id="CAJ0579648.1"/>
    </source>
</evidence>
<dbReference type="GO" id="GO:0042796">
    <property type="term" value="P:snRNA transcription by RNA polymerase III"/>
    <property type="evidence" value="ECO:0007669"/>
    <property type="project" value="TreeGrafter"/>
</dbReference>
<evidence type="ECO:0000256" key="3">
    <source>
        <dbReference type="ARBA" id="ARBA00013634"/>
    </source>
</evidence>
<evidence type="ECO:0000313" key="12">
    <source>
        <dbReference type="Proteomes" id="UP001177023"/>
    </source>
</evidence>
<protein>
    <recommendedName>
        <fullName evidence="3">snRNA-activating protein complex subunit 3</fullName>
    </recommendedName>
    <alternativeName>
        <fullName evidence="10">Small nuclear RNA-activating complex polypeptide 3</fullName>
    </alternativeName>
</protein>
<keyword evidence="5" id="KW-0238">DNA-binding</keyword>
<evidence type="ECO:0000256" key="9">
    <source>
        <dbReference type="ARBA" id="ARBA00025958"/>
    </source>
</evidence>
<dbReference type="GO" id="GO:0005634">
    <property type="term" value="C:nucleus"/>
    <property type="evidence" value="ECO:0007669"/>
    <property type="project" value="UniProtKB-SubCell"/>
</dbReference>
<dbReference type="GO" id="GO:0042795">
    <property type="term" value="P:snRNA transcription by RNA polymerase II"/>
    <property type="evidence" value="ECO:0007669"/>
    <property type="project" value="TreeGrafter"/>
</dbReference>
<comment type="function">
    <text evidence="8">Part of the SNAPc complex required for the transcription of both RNA polymerase II and III small-nuclear RNA genes. Binds to the proximal sequence element (PSE), a non-TATA-box basal promoter element common to these 2 types of genes. Recruits TBP and BRF2 to the U6 snRNA TATA box.</text>
</comment>
<keyword evidence="6" id="KW-0804">Transcription</keyword>
<dbReference type="PANTHER" id="PTHR13421:SF16">
    <property type="entry name" value="SNRNA-ACTIVATING PROTEIN COMPLEX SUBUNIT 3"/>
    <property type="match status" value="1"/>
</dbReference>
<dbReference type="GO" id="GO:0019185">
    <property type="term" value="C:snRNA-activating protein complex"/>
    <property type="evidence" value="ECO:0007669"/>
    <property type="project" value="TreeGrafter"/>
</dbReference>
<reference evidence="11" key="1">
    <citation type="submission" date="2023-06" db="EMBL/GenBank/DDBJ databases">
        <authorList>
            <person name="Delattre M."/>
        </authorList>
    </citation>
    <scope>NUCLEOTIDE SEQUENCE</scope>
    <source>
        <strain evidence="11">AF72</strain>
    </source>
</reference>
<evidence type="ECO:0000256" key="2">
    <source>
        <dbReference type="ARBA" id="ARBA00010410"/>
    </source>
</evidence>
<comment type="subcellular location">
    <subcellularLocation>
        <location evidence="1">Nucleus</location>
    </subcellularLocation>
</comment>
<dbReference type="PANTHER" id="PTHR13421">
    <property type="entry name" value="SNRNA-ACTIVATING PROTEIN COMPLEX SUBUNIT 3"/>
    <property type="match status" value="1"/>
</dbReference>
<evidence type="ECO:0000256" key="10">
    <source>
        <dbReference type="ARBA" id="ARBA00029606"/>
    </source>
</evidence>
<evidence type="ECO:0000256" key="5">
    <source>
        <dbReference type="ARBA" id="ARBA00023125"/>
    </source>
</evidence>
<name>A0AA36G694_9BILA</name>
<dbReference type="Proteomes" id="UP001177023">
    <property type="component" value="Unassembled WGS sequence"/>
</dbReference>
<evidence type="ECO:0000256" key="8">
    <source>
        <dbReference type="ARBA" id="ARBA00025193"/>
    </source>
</evidence>
<sequence>MRSGRKDFNMESVLGRELRRIEIDNFASRPIVLSGFAERSSGALKNLDDVIRAAYSRPLPDYRYSSRIDETEFLSDDVKDTSSVAKKDLAILAHSDALKERCKKPQYRSIQRRSLKYDMTDVKSLFASPTQYVHGDIRNRLATSDFASNDASTLTQLSLDIARMRIYDLPFYQSVFSDRHRLPTYFDKRSNDKLVISVATCVGYSRPLFPHEVRLGRLFKPERELQLLGWHTLHDLRKQLRCPENCTLEDDHTFVAPIPADYAREKYTGSFFFINNVFYRDETSPDSEEMVRNLREFLIGNNLRDYEMRTMQTRLGELDLQLGHPYVYVHQARCEHLITFTDVAWVRNKLSPAAYPMTTYLKRYKSVLCAVCRQEANRVILPDERGDLTGRLPSGTSYNTVTVLDAPSFLCAICTQGFLLKNNGEKEFQYVSAPYESRNAIYYDISKTVSY</sequence>
<dbReference type="EMBL" id="CATQJA010002657">
    <property type="protein sequence ID" value="CAJ0579648.1"/>
    <property type="molecule type" value="Genomic_DNA"/>
</dbReference>
<feature type="non-terminal residue" evidence="11">
    <location>
        <position position="1"/>
    </location>
</feature>